<dbReference type="Proteomes" id="UP000186098">
    <property type="component" value="Unassembled WGS sequence"/>
</dbReference>
<dbReference type="PANTHER" id="PTHR30483">
    <property type="entry name" value="LEUCINE-SPECIFIC-BINDING PROTEIN"/>
    <property type="match status" value="1"/>
</dbReference>
<accession>A0A1N7L3D2</accession>
<reference evidence="7" key="1">
    <citation type="submission" date="2017-01" db="EMBL/GenBank/DDBJ databases">
        <authorList>
            <person name="Varghese N."/>
            <person name="Submissions S."/>
        </authorList>
    </citation>
    <scope>NUCLEOTIDE SEQUENCE [LARGE SCALE GENOMIC DNA]</scope>
    <source>
        <strain evidence="7">DSM 18714</strain>
    </source>
</reference>
<evidence type="ECO:0000256" key="4">
    <source>
        <dbReference type="SAM" id="MobiDB-lite"/>
    </source>
</evidence>
<gene>
    <name evidence="6" type="ORF">SAMN05421795_102486</name>
</gene>
<keyword evidence="7" id="KW-1185">Reference proteome</keyword>
<dbReference type="AlphaFoldDB" id="A0A1N7L3D2"/>
<dbReference type="STRING" id="407234.SAMN05421795_102486"/>
<evidence type="ECO:0000256" key="3">
    <source>
        <dbReference type="ARBA" id="ARBA00022970"/>
    </source>
</evidence>
<feature type="region of interest" description="Disordered" evidence="4">
    <location>
        <begin position="1"/>
        <end position="21"/>
    </location>
</feature>
<evidence type="ECO:0000259" key="5">
    <source>
        <dbReference type="Pfam" id="PF13458"/>
    </source>
</evidence>
<dbReference type="GO" id="GO:0006865">
    <property type="term" value="P:amino acid transport"/>
    <property type="evidence" value="ECO:0007669"/>
    <property type="project" value="UniProtKB-KW"/>
</dbReference>
<dbReference type="InterPro" id="IPR028082">
    <property type="entry name" value="Peripla_BP_I"/>
</dbReference>
<sequence length="408" mass="42272">MFAILRPARTPRPPRADRPADPAWDLARRMMARVSVMFAALWLAACQPMPMGGTDQQINTDAPVPVALLVPGGSGESGDETLGRALRQAAELAVTDLGGVKIDLRVYNTAGSPATAAAMASKAVDEGAKIILGPLHGASANAAAVAVAPRNVNVLAFTNNTDLAGGNLFVLGPSYQNTAKRLVSYARARGLSRFAVARERNVAGDLAARAVQTAVARTGGGTVSDTSYELSQQGIVSAAPTIAAQSHTADALFLSADTAGALPILSQMLIEQGMSTDATRLIGLTRWDVPAGATNLPGLQGGWFALPDTALTSRFEQRYTEAYGTAPHWIAGLAYDGIAAVGALVKSGRADALTRAALTRPEGFVGVAGIFRLRPDGTNERGLAVAEIREGRPVVIDPAPRSFAGPGF</sequence>
<dbReference type="Pfam" id="PF13458">
    <property type="entry name" value="Peripla_BP_6"/>
    <property type="match status" value="1"/>
</dbReference>
<dbReference type="Gene3D" id="3.40.50.2300">
    <property type="match status" value="2"/>
</dbReference>
<keyword evidence="2" id="KW-0732">Signal</keyword>
<evidence type="ECO:0000256" key="1">
    <source>
        <dbReference type="ARBA" id="ARBA00010062"/>
    </source>
</evidence>
<feature type="domain" description="Leucine-binding protein" evidence="5">
    <location>
        <begin position="64"/>
        <end position="391"/>
    </location>
</feature>
<keyword evidence="3" id="KW-0813">Transport</keyword>
<organism evidence="6 7">
    <name type="scientific">Phaeovulum vinaykumarii</name>
    <dbReference type="NCBI Taxonomy" id="407234"/>
    <lineage>
        <taxon>Bacteria</taxon>
        <taxon>Pseudomonadati</taxon>
        <taxon>Pseudomonadota</taxon>
        <taxon>Alphaproteobacteria</taxon>
        <taxon>Rhodobacterales</taxon>
        <taxon>Paracoccaceae</taxon>
        <taxon>Phaeovulum</taxon>
    </lineage>
</organism>
<evidence type="ECO:0000256" key="2">
    <source>
        <dbReference type="ARBA" id="ARBA00022729"/>
    </source>
</evidence>
<dbReference type="InterPro" id="IPR028081">
    <property type="entry name" value="Leu-bd"/>
</dbReference>
<dbReference type="CDD" id="cd06339">
    <property type="entry name" value="PBP1_YraM_LppC_lipoprotein-like"/>
    <property type="match status" value="1"/>
</dbReference>
<evidence type="ECO:0000313" key="7">
    <source>
        <dbReference type="Proteomes" id="UP000186098"/>
    </source>
</evidence>
<keyword evidence="3" id="KW-0029">Amino-acid transport</keyword>
<name>A0A1N7L3D2_9RHOB</name>
<comment type="similarity">
    <text evidence="1">Belongs to the leucine-binding protein family.</text>
</comment>
<dbReference type="InterPro" id="IPR051010">
    <property type="entry name" value="BCAA_transport"/>
</dbReference>
<dbReference type="PANTHER" id="PTHR30483:SF6">
    <property type="entry name" value="PERIPLASMIC BINDING PROTEIN OF ABC TRANSPORTER FOR NATURAL AMINO ACIDS"/>
    <property type="match status" value="1"/>
</dbReference>
<dbReference type="OrthoDB" id="7210494at2"/>
<dbReference type="EMBL" id="FTOM01000002">
    <property type="protein sequence ID" value="SIS68180.1"/>
    <property type="molecule type" value="Genomic_DNA"/>
</dbReference>
<evidence type="ECO:0000313" key="6">
    <source>
        <dbReference type="EMBL" id="SIS68180.1"/>
    </source>
</evidence>
<dbReference type="SUPFAM" id="SSF53822">
    <property type="entry name" value="Periplasmic binding protein-like I"/>
    <property type="match status" value="1"/>
</dbReference>
<proteinExistence type="inferred from homology"/>
<protein>
    <submittedName>
        <fullName evidence="6">Amino acid/amide ABC transporter substrate-binding protein, HAAT family</fullName>
    </submittedName>
</protein>